<dbReference type="GO" id="GO:0016790">
    <property type="term" value="F:thiolester hydrolase activity"/>
    <property type="evidence" value="ECO:0007669"/>
    <property type="project" value="InterPro"/>
</dbReference>
<feature type="domain" description="Acyl-ACP thioesterase-like C-terminal" evidence="2">
    <location>
        <begin position="193"/>
        <end position="247"/>
    </location>
</feature>
<dbReference type="Pfam" id="PF20791">
    <property type="entry name" value="Acyl-ACP_TE_C"/>
    <property type="match status" value="1"/>
</dbReference>
<dbReference type="Proteomes" id="UP000035088">
    <property type="component" value="Unassembled WGS sequence"/>
</dbReference>
<protein>
    <recommendedName>
        <fullName evidence="5">Acyl-ACP thioesterase</fullName>
    </recommendedName>
</protein>
<organism evidence="3 4">
    <name type="scientific">Gordonia araii NBRC 100433</name>
    <dbReference type="NCBI Taxonomy" id="1073574"/>
    <lineage>
        <taxon>Bacteria</taxon>
        <taxon>Bacillati</taxon>
        <taxon>Actinomycetota</taxon>
        <taxon>Actinomycetes</taxon>
        <taxon>Mycobacteriales</taxon>
        <taxon>Gordoniaceae</taxon>
        <taxon>Gordonia</taxon>
    </lineage>
</organism>
<dbReference type="Pfam" id="PF01643">
    <property type="entry name" value="Acyl-ACP_TE"/>
    <property type="match status" value="1"/>
</dbReference>
<dbReference type="InterPro" id="IPR029069">
    <property type="entry name" value="HotDog_dom_sf"/>
</dbReference>
<keyword evidence="4" id="KW-1185">Reference proteome</keyword>
<evidence type="ECO:0000313" key="4">
    <source>
        <dbReference type="Proteomes" id="UP000035088"/>
    </source>
</evidence>
<accession>G7GZ76</accession>
<feature type="domain" description="Acyl-ACP thioesterase N-terminal hotdog" evidence="1">
    <location>
        <begin position="57"/>
        <end position="171"/>
    </location>
</feature>
<evidence type="ECO:0008006" key="5">
    <source>
        <dbReference type="Google" id="ProtNLM"/>
    </source>
</evidence>
<dbReference type="RefSeq" id="WP_007320978.1">
    <property type="nucleotide sequence ID" value="NZ_BAEE01000021.1"/>
</dbReference>
<dbReference type="Gene3D" id="3.10.129.10">
    <property type="entry name" value="Hotdog Thioesterase"/>
    <property type="match status" value="1"/>
</dbReference>
<dbReference type="STRING" id="1073574.GOARA_021_01390"/>
<dbReference type="EMBL" id="BAEE01000021">
    <property type="protein sequence ID" value="GAB08901.1"/>
    <property type="molecule type" value="Genomic_DNA"/>
</dbReference>
<gene>
    <name evidence="3" type="ORF">GOARA_021_01390</name>
</gene>
<evidence type="ECO:0000259" key="1">
    <source>
        <dbReference type="Pfam" id="PF01643"/>
    </source>
</evidence>
<reference evidence="3 4" key="1">
    <citation type="submission" date="2011-11" db="EMBL/GenBank/DDBJ databases">
        <title>Whole genome shotgun sequence of Gordonia araii NBRC 100433.</title>
        <authorList>
            <person name="Yoshida Y."/>
            <person name="Hosoyama A."/>
            <person name="Tsuchikane K."/>
            <person name="Katsumata H."/>
            <person name="Yamazaki S."/>
            <person name="Fujita N."/>
        </authorList>
    </citation>
    <scope>NUCLEOTIDE SEQUENCE [LARGE SCALE GENOMIC DNA]</scope>
    <source>
        <strain evidence="3 4">NBRC 100433</strain>
    </source>
</reference>
<evidence type="ECO:0000313" key="3">
    <source>
        <dbReference type="EMBL" id="GAB08901.1"/>
    </source>
</evidence>
<dbReference type="GO" id="GO:0006633">
    <property type="term" value="P:fatty acid biosynthetic process"/>
    <property type="evidence" value="ECO:0007669"/>
    <property type="project" value="InterPro"/>
</dbReference>
<sequence length="287" mass="32107">MASTSADSALSPNRNRRETIDAPVWFTDPMIGDPLQVRPEPVEPLIAAGTMSKLHRTVRIDAVRPNGRVKFDAVARYLQDAGQDHLDALDYTDIHPHWVARRTVIDMHGAGGWPEQIAMHRWGSKMGSRWCNVRVDLDGDAGTRIETEAFWVNFNAETATPSRLDDRFVEIFGARAEPGPLRWKALLDPEPHADAEVIPFTLRASDLDMMEHVNNAVYWSALEEALSRHADLRDRMPLRGIIEYNSPLVPADEPRLLARREGDTLSAWLMAGDRNAAALAATIPRVP</sequence>
<dbReference type="InterPro" id="IPR002864">
    <property type="entry name" value="Acyl-ACP_thioesterase_NHD"/>
</dbReference>
<comment type="caution">
    <text evidence="3">The sequence shown here is derived from an EMBL/GenBank/DDBJ whole genome shotgun (WGS) entry which is preliminary data.</text>
</comment>
<evidence type="ECO:0000259" key="2">
    <source>
        <dbReference type="Pfam" id="PF20791"/>
    </source>
</evidence>
<proteinExistence type="predicted"/>
<name>G7GZ76_9ACTN</name>
<dbReference type="InterPro" id="IPR049427">
    <property type="entry name" value="Acyl-ACP_TE_C"/>
</dbReference>
<dbReference type="AlphaFoldDB" id="G7GZ76"/>
<dbReference type="SUPFAM" id="SSF54637">
    <property type="entry name" value="Thioesterase/thiol ester dehydrase-isomerase"/>
    <property type="match status" value="2"/>
</dbReference>